<dbReference type="EMBL" id="JAIZAY010000010">
    <property type="protein sequence ID" value="KAJ8034552.1"/>
    <property type="molecule type" value="Genomic_DNA"/>
</dbReference>
<gene>
    <name evidence="6" type="ORF">HOLleu_21438</name>
</gene>
<evidence type="ECO:0000256" key="5">
    <source>
        <dbReference type="SAM" id="Coils"/>
    </source>
</evidence>
<name>A0A9Q1BXI5_HOLLE</name>
<evidence type="ECO:0000256" key="2">
    <source>
        <dbReference type="ARBA" id="ARBA00009415"/>
    </source>
</evidence>
<comment type="similarity">
    <text evidence="2">Belongs to the IFT57 family.</text>
</comment>
<dbReference type="AlphaFoldDB" id="A0A9Q1BXI5"/>
<dbReference type="Proteomes" id="UP001152320">
    <property type="component" value="Chromosome 10"/>
</dbReference>
<dbReference type="PANTHER" id="PTHR16011:SF0">
    <property type="entry name" value="INTRAFLAGELLAR TRANSPORT PROTEIN 57 HOMOLOG"/>
    <property type="match status" value="1"/>
</dbReference>
<feature type="coiled-coil region" evidence="5">
    <location>
        <begin position="325"/>
        <end position="408"/>
    </location>
</feature>
<dbReference type="GO" id="GO:1905515">
    <property type="term" value="P:non-motile cilium assembly"/>
    <property type="evidence" value="ECO:0007669"/>
    <property type="project" value="TreeGrafter"/>
</dbReference>
<dbReference type="GO" id="GO:0005929">
    <property type="term" value="C:cilium"/>
    <property type="evidence" value="ECO:0007669"/>
    <property type="project" value="UniProtKB-SubCell"/>
</dbReference>
<proteinExistence type="inferred from homology"/>
<evidence type="ECO:0000256" key="3">
    <source>
        <dbReference type="ARBA" id="ARBA00023069"/>
    </source>
</evidence>
<comment type="caution">
    <text evidence="6">The sequence shown here is derived from an EMBL/GenBank/DDBJ whole genome shotgun (WGS) entry which is preliminary data.</text>
</comment>
<evidence type="ECO:0000256" key="1">
    <source>
        <dbReference type="ARBA" id="ARBA00004138"/>
    </source>
</evidence>
<dbReference type="GO" id="GO:0030992">
    <property type="term" value="C:intraciliary transport particle B"/>
    <property type="evidence" value="ECO:0007669"/>
    <property type="project" value="TreeGrafter"/>
</dbReference>
<sequence>MGEEGRRGGSTEDGDVGPGQQFMHYVIMEDLIDKLKLLSYEERFLKSLGFKPLSRHYFAIPTNPGEQFFLFTSLCGWLINQCGNKFDMPEEYDDPNATIANIITEVRTIGASVDFPPAKLKPGYGEHCIYVVDKLADEALIKVGFKWDKPVYPEEELEEEAAIEDDVELTLEKVEDEIMEEDDIEEEESFMDLEGLGNLQNKRETQDSSRPEEIMLSNTDANQWKLEVERVTPSLKVHIRTDNKDWRTHVDQMHQHKEGIESALSETKVGYLDKLHKEISRTLEKIASREKYINNQLEHHLQEFRGVQDSLAEIKEQYRQASGGVTERTRALAEISEDLERVKQEMEERGSSMTDGSPLVKIKQALQRLKNEVTQMDVRIGVLEHSLMQAKLRDKNNLQKDLNRTVEEDEGYNFNTY</sequence>
<keyword evidence="4" id="KW-0966">Cell projection</keyword>
<evidence type="ECO:0000313" key="6">
    <source>
        <dbReference type="EMBL" id="KAJ8034552.1"/>
    </source>
</evidence>
<keyword evidence="5" id="KW-0175">Coiled coil</keyword>
<dbReference type="OrthoDB" id="423881at2759"/>
<accession>A0A9Q1BXI5</accession>
<dbReference type="Pfam" id="PF10498">
    <property type="entry name" value="IFT57"/>
    <property type="match status" value="1"/>
</dbReference>
<protein>
    <submittedName>
        <fullName evidence="6">Intraflagellar transport protein 57-like</fullName>
    </submittedName>
</protein>
<keyword evidence="3" id="KW-0969">Cilium</keyword>
<evidence type="ECO:0000256" key="4">
    <source>
        <dbReference type="ARBA" id="ARBA00023273"/>
    </source>
</evidence>
<dbReference type="GO" id="GO:0005794">
    <property type="term" value="C:Golgi apparatus"/>
    <property type="evidence" value="ECO:0007669"/>
    <property type="project" value="TreeGrafter"/>
</dbReference>
<comment type="subcellular location">
    <subcellularLocation>
        <location evidence="1">Cell projection</location>
        <location evidence="1">Cilium</location>
    </subcellularLocation>
</comment>
<dbReference type="GO" id="GO:0042073">
    <property type="term" value="P:intraciliary transport"/>
    <property type="evidence" value="ECO:0007669"/>
    <property type="project" value="TreeGrafter"/>
</dbReference>
<dbReference type="InterPro" id="IPR019530">
    <property type="entry name" value="Intra-flagellar_transport_57"/>
</dbReference>
<keyword evidence="7" id="KW-1185">Reference proteome</keyword>
<organism evidence="6 7">
    <name type="scientific">Holothuria leucospilota</name>
    <name type="common">Black long sea cucumber</name>
    <name type="synonym">Mertensiothuria leucospilota</name>
    <dbReference type="NCBI Taxonomy" id="206669"/>
    <lineage>
        <taxon>Eukaryota</taxon>
        <taxon>Metazoa</taxon>
        <taxon>Echinodermata</taxon>
        <taxon>Eleutherozoa</taxon>
        <taxon>Echinozoa</taxon>
        <taxon>Holothuroidea</taxon>
        <taxon>Aspidochirotacea</taxon>
        <taxon>Aspidochirotida</taxon>
        <taxon>Holothuriidae</taxon>
        <taxon>Holothuria</taxon>
    </lineage>
</organism>
<evidence type="ECO:0000313" key="7">
    <source>
        <dbReference type="Proteomes" id="UP001152320"/>
    </source>
</evidence>
<dbReference type="GO" id="GO:0005815">
    <property type="term" value="C:microtubule organizing center"/>
    <property type="evidence" value="ECO:0007669"/>
    <property type="project" value="TreeGrafter"/>
</dbReference>
<reference evidence="6" key="1">
    <citation type="submission" date="2021-10" db="EMBL/GenBank/DDBJ databases">
        <title>Tropical sea cucumber genome reveals ecological adaptation and Cuvierian tubules defense mechanism.</title>
        <authorList>
            <person name="Chen T."/>
        </authorList>
    </citation>
    <scope>NUCLEOTIDE SEQUENCE</scope>
    <source>
        <strain evidence="6">Nanhai2018</strain>
        <tissue evidence="6">Muscle</tissue>
    </source>
</reference>
<dbReference type="PANTHER" id="PTHR16011">
    <property type="entry name" value="IFT57/HIPPI"/>
    <property type="match status" value="1"/>
</dbReference>